<dbReference type="AlphaFoldDB" id="A0A314KKK2"/>
<evidence type="ECO:0000313" key="2">
    <source>
        <dbReference type="EMBL" id="OIT29941.1"/>
    </source>
</evidence>
<gene>
    <name evidence="2" type="ORF">A4A49_14411</name>
</gene>
<accession>A0A314KKK2</accession>
<evidence type="ECO:0000313" key="3">
    <source>
        <dbReference type="Proteomes" id="UP000187609"/>
    </source>
</evidence>
<sequence>MGKASLKLVCTMALLIVAIDLLCSKAAAQSECTKDEDCAHMTVYHCRPFCDFEVCDCIPYTTQDHGIITDTNGSPNLSPV</sequence>
<feature type="chain" id="PRO_5016455764" evidence="1">
    <location>
        <begin position="29"/>
        <end position="80"/>
    </location>
</feature>
<keyword evidence="3" id="KW-1185">Reference proteome</keyword>
<reference evidence="2" key="1">
    <citation type="submission" date="2016-11" db="EMBL/GenBank/DDBJ databases">
        <title>The genome of Nicotiana attenuata.</title>
        <authorList>
            <person name="Xu S."/>
            <person name="Brockmoeller T."/>
            <person name="Gaquerel E."/>
            <person name="Navarro A."/>
            <person name="Kuhl H."/>
            <person name="Gase K."/>
            <person name="Ling Z."/>
            <person name="Zhou W."/>
            <person name="Kreitzer C."/>
            <person name="Stanke M."/>
            <person name="Tang H."/>
            <person name="Lyons E."/>
            <person name="Pandey P."/>
            <person name="Pandey S.P."/>
            <person name="Timmermann B."/>
            <person name="Baldwin I.T."/>
        </authorList>
    </citation>
    <scope>NUCLEOTIDE SEQUENCE [LARGE SCALE GENOMIC DNA]</scope>
    <source>
        <strain evidence="2">UT</strain>
    </source>
</reference>
<comment type="caution">
    <text evidence="2">The sequence shown here is derived from an EMBL/GenBank/DDBJ whole genome shotgun (WGS) entry which is preliminary data.</text>
</comment>
<keyword evidence="1" id="KW-0732">Signal</keyword>
<dbReference type="EMBL" id="MJEQ01001645">
    <property type="protein sequence ID" value="OIT29941.1"/>
    <property type="molecule type" value="Genomic_DNA"/>
</dbReference>
<organism evidence="2 3">
    <name type="scientific">Nicotiana attenuata</name>
    <name type="common">Coyote tobacco</name>
    <dbReference type="NCBI Taxonomy" id="49451"/>
    <lineage>
        <taxon>Eukaryota</taxon>
        <taxon>Viridiplantae</taxon>
        <taxon>Streptophyta</taxon>
        <taxon>Embryophyta</taxon>
        <taxon>Tracheophyta</taxon>
        <taxon>Spermatophyta</taxon>
        <taxon>Magnoliopsida</taxon>
        <taxon>eudicotyledons</taxon>
        <taxon>Gunneridae</taxon>
        <taxon>Pentapetalae</taxon>
        <taxon>asterids</taxon>
        <taxon>lamiids</taxon>
        <taxon>Solanales</taxon>
        <taxon>Solanaceae</taxon>
        <taxon>Nicotianoideae</taxon>
        <taxon>Nicotianeae</taxon>
        <taxon>Nicotiana</taxon>
    </lineage>
</organism>
<dbReference type="Proteomes" id="UP000187609">
    <property type="component" value="Unassembled WGS sequence"/>
</dbReference>
<dbReference type="Gramene" id="OIT29941">
    <property type="protein sequence ID" value="OIT29941"/>
    <property type="gene ID" value="A4A49_14411"/>
</dbReference>
<proteinExistence type="predicted"/>
<feature type="signal peptide" evidence="1">
    <location>
        <begin position="1"/>
        <end position="28"/>
    </location>
</feature>
<name>A0A314KKK2_NICAT</name>
<evidence type="ECO:0000256" key="1">
    <source>
        <dbReference type="SAM" id="SignalP"/>
    </source>
</evidence>
<protein>
    <submittedName>
        <fullName evidence="2">Uncharacterized protein</fullName>
    </submittedName>
</protein>